<evidence type="ECO:0000313" key="4">
    <source>
        <dbReference type="Proteomes" id="UP000252477"/>
    </source>
</evidence>
<dbReference type="EMBL" id="CP029295">
    <property type="protein sequence ID" value="AXE61076.1"/>
    <property type="molecule type" value="Genomic_DNA"/>
</dbReference>
<sequence length="352" mass="40421">MKKKNFKWWIALPVAITAVPLIAAACGNTSGKGMDEKITDPNKNGNSGQNEGGNGGNNNMTPPNPDNGNNQGNNNTLPKPNDEESQREKERLEKEKFEKLERKVQYLSLHELLYSSISDIAENMLNEIFDNQDAFKKIKTIDESKFILSKIKRDKSIQDFVELYNEELSKNESPENELIKMIFNNVANEKKNPIELGDNFVNEYTKFIAGNNPNFGKVILNLFFPETEEVSDNLIFFALLLLEYSNSNFSLSSDEKTNSEHYILLFKNYWETLVSLKNNDFYSYQYLYVLRRNLMNYNLKNSTKNPLFAQRKNEDISNHLKAIIDKVIEDKSSLTKEQVDQINGLLNAAKLN</sequence>
<protein>
    <submittedName>
        <fullName evidence="3">Putative microtubule-associated protein</fullName>
    </submittedName>
</protein>
<reference evidence="3 4" key="1">
    <citation type="submission" date="2018-05" db="EMBL/GenBank/DDBJ databases">
        <title>Annotation of the Mycoplasma phocidae genome.</title>
        <authorList>
            <person name="Brown D.R."/>
            <person name="Kutish G.F."/>
            <person name="Frasca S.Jr."/>
        </authorList>
    </citation>
    <scope>NUCLEOTIDE SEQUENCE [LARGE SCALE GENOMIC DNA]</scope>
    <source>
        <strain evidence="3 4">105</strain>
    </source>
</reference>
<dbReference type="KEGG" id="mpho:DA803_03200"/>
<dbReference type="RefSeq" id="WP_114191167.1">
    <property type="nucleotide sequence ID" value="NZ_CP029295.1"/>
</dbReference>
<evidence type="ECO:0000256" key="2">
    <source>
        <dbReference type="SAM" id="SignalP"/>
    </source>
</evidence>
<accession>A0A2Z5IRQ5</accession>
<dbReference type="Proteomes" id="UP000252477">
    <property type="component" value="Chromosome"/>
</dbReference>
<gene>
    <name evidence="3" type="ORF">DA803_03200</name>
</gene>
<name>A0A2Z5IRQ5_9BACT</name>
<dbReference type="AlphaFoldDB" id="A0A2Z5IRQ5"/>
<evidence type="ECO:0000313" key="3">
    <source>
        <dbReference type="EMBL" id="AXE61076.1"/>
    </source>
</evidence>
<dbReference type="PROSITE" id="PS51257">
    <property type="entry name" value="PROKAR_LIPOPROTEIN"/>
    <property type="match status" value="1"/>
</dbReference>
<keyword evidence="2" id="KW-0732">Signal</keyword>
<feature type="chain" id="PRO_5016356065" evidence="2">
    <location>
        <begin position="24"/>
        <end position="352"/>
    </location>
</feature>
<evidence type="ECO:0000256" key="1">
    <source>
        <dbReference type="SAM" id="MobiDB-lite"/>
    </source>
</evidence>
<proteinExistence type="predicted"/>
<organism evidence="3 4">
    <name type="scientific">[Mycoplasma] phocae</name>
    <dbReference type="NCBI Taxonomy" id="142651"/>
    <lineage>
        <taxon>Bacteria</taxon>
        <taxon>Bacillati</taxon>
        <taxon>Mycoplasmatota</taxon>
        <taxon>Mycoplasmoidales</taxon>
        <taxon>Metamycoplasmataceae</taxon>
        <taxon>Metamycoplasma</taxon>
    </lineage>
</organism>
<feature type="compositionally biased region" description="Basic and acidic residues" evidence="1">
    <location>
        <begin position="80"/>
        <end position="94"/>
    </location>
</feature>
<keyword evidence="4" id="KW-1185">Reference proteome</keyword>
<feature type="signal peptide" evidence="2">
    <location>
        <begin position="1"/>
        <end position="23"/>
    </location>
</feature>
<feature type="compositionally biased region" description="Low complexity" evidence="1">
    <location>
        <begin position="57"/>
        <end position="79"/>
    </location>
</feature>
<feature type="region of interest" description="Disordered" evidence="1">
    <location>
        <begin position="31"/>
        <end position="94"/>
    </location>
</feature>